<sequence length="539" mass="60903">MSTQIALNTAQPQAFGPRGPAIRVRRFGQNDFERFDEENAVGHHLCVGEKTISKVNIECKYRWRQSQWGLIGTQSSPAGIIYMDILFHQPDGFWLESATVYVTIGEDEHLTYALGKPKKERRSQRHAHSPEQYRLGDLEYSVQMSEHYGPKLLTGTKTLRQEVKTSEFLPTLGVMGMAELGGVGHRSSYVQERVDCWKFQGNVVRPQGQPGFRTLRWDLTENKFEPNQPHSPEYHTAFAFEHSRRPMYMRVEIEGKLKSRSQRIFHRTCHFSSAMGNKDNSTLTHMDLRRLMPLRRLDEVARGLDMAMQMKNCEKVPVQVPGPRPARFSSWDSYPAVLNQLPGKQGVRADQDEGRGGCVGPLIEVLSRQLNNSLSPKPPSSESLELAEAKDDSDMSTFDDIDSRSPTLVNSESPTTAAATVPSLPYQPRAAADSELLKNTTVIWILSFMASASQLFGLFRRLFFLEPCEATRQLDKGNKKATPCPRIVEPQELKQQACDLGLERPIKGMESNLSWMRSMEDRENSMKGTSHNNSSGVQI</sequence>
<feature type="compositionally biased region" description="Polar residues" evidence="1">
    <location>
        <begin position="404"/>
        <end position="418"/>
    </location>
</feature>
<dbReference type="Proteomes" id="UP000515153">
    <property type="component" value="Unplaced"/>
</dbReference>
<name>A0A6P8BE34_PYRGI</name>
<evidence type="ECO:0000256" key="1">
    <source>
        <dbReference type="SAM" id="MobiDB-lite"/>
    </source>
</evidence>
<feature type="compositionally biased region" description="Polar residues" evidence="1">
    <location>
        <begin position="526"/>
        <end position="539"/>
    </location>
</feature>
<feature type="region of interest" description="Disordered" evidence="1">
    <location>
        <begin position="520"/>
        <end position="539"/>
    </location>
</feature>
<reference evidence="3" key="3">
    <citation type="submission" date="2025-08" db="UniProtKB">
        <authorList>
            <consortium name="RefSeq"/>
        </authorList>
    </citation>
    <scope>IDENTIFICATION</scope>
    <source>
        <strain evidence="3">NI907</strain>
    </source>
</reference>
<gene>
    <name evidence="3" type="ORF">PgNI_03105</name>
</gene>
<dbReference type="KEGG" id="pgri:PgNI_03105"/>
<reference evidence="3" key="2">
    <citation type="submission" date="2019-10" db="EMBL/GenBank/DDBJ databases">
        <authorList>
            <consortium name="NCBI Genome Project"/>
        </authorList>
    </citation>
    <scope>NUCLEOTIDE SEQUENCE</scope>
    <source>
        <strain evidence="3">NI907</strain>
    </source>
</reference>
<reference evidence="3" key="1">
    <citation type="journal article" date="2019" name="Mol. Biol. Evol.">
        <title>Blast fungal genomes show frequent chromosomal changes, gene gains and losses, and effector gene turnover.</title>
        <authorList>
            <person name="Gomez Luciano L.B."/>
            <person name="Jason Tsai I."/>
            <person name="Chuma I."/>
            <person name="Tosa Y."/>
            <person name="Chen Y.H."/>
            <person name="Li J.Y."/>
            <person name="Li M.Y."/>
            <person name="Jade Lu M.Y."/>
            <person name="Nakayashiki H."/>
            <person name="Li W.H."/>
        </authorList>
    </citation>
    <scope>NUCLEOTIDE SEQUENCE</scope>
    <source>
        <strain evidence="3">NI907</strain>
    </source>
</reference>
<protein>
    <submittedName>
        <fullName evidence="3">Uncharacterized protein</fullName>
    </submittedName>
</protein>
<accession>A0A6P8BE34</accession>
<evidence type="ECO:0000313" key="2">
    <source>
        <dbReference type="Proteomes" id="UP000515153"/>
    </source>
</evidence>
<dbReference type="RefSeq" id="XP_030985440.1">
    <property type="nucleotide sequence ID" value="XM_031123159.1"/>
</dbReference>
<keyword evidence="2" id="KW-1185">Reference proteome</keyword>
<dbReference type="AlphaFoldDB" id="A0A6P8BE34"/>
<feature type="region of interest" description="Disordered" evidence="1">
    <location>
        <begin position="371"/>
        <end position="419"/>
    </location>
</feature>
<organism evidence="2 3">
    <name type="scientific">Pyricularia grisea</name>
    <name type="common">Crabgrass-specific blast fungus</name>
    <name type="synonym">Magnaporthe grisea</name>
    <dbReference type="NCBI Taxonomy" id="148305"/>
    <lineage>
        <taxon>Eukaryota</taxon>
        <taxon>Fungi</taxon>
        <taxon>Dikarya</taxon>
        <taxon>Ascomycota</taxon>
        <taxon>Pezizomycotina</taxon>
        <taxon>Sordariomycetes</taxon>
        <taxon>Sordariomycetidae</taxon>
        <taxon>Magnaporthales</taxon>
        <taxon>Pyriculariaceae</taxon>
        <taxon>Pyricularia</taxon>
    </lineage>
</organism>
<dbReference type="GeneID" id="41958070"/>
<evidence type="ECO:0000313" key="3">
    <source>
        <dbReference type="RefSeq" id="XP_030985440.1"/>
    </source>
</evidence>
<proteinExistence type="predicted"/>